<organism evidence="17 18">
    <name type="scientific">Trichomonas vaginalis (strain ATCC PRA-98 / G3)</name>
    <dbReference type="NCBI Taxonomy" id="412133"/>
    <lineage>
        <taxon>Eukaryota</taxon>
        <taxon>Metamonada</taxon>
        <taxon>Parabasalia</taxon>
        <taxon>Trichomonadida</taxon>
        <taxon>Trichomonadidae</taxon>
        <taxon>Trichomonas</taxon>
    </lineage>
</organism>
<sequence>MTLFHPETLYLYLGEQGSWSGPPTFNGGGYGTIGITDRNLYVSGGSGGGASDLRLLSGSWNDFESLKS</sequence>
<protein>
    <recommendedName>
        <fullName evidence="2">receptor protein-tyrosine kinase</fullName>
        <ecNumber evidence="2">2.7.10.1</ecNumber>
    </recommendedName>
</protein>
<evidence type="ECO:0000256" key="14">
    <source>
        <dbReference type="ARBA" id="ARBA00023170"/>
    </source>
</evidence>
<evidence type="ECO:0000256" key="1">
    <source>
        <dbReference type="ARBA" id="ARBA00004251"/>
    </source>
</evidence>
<dbReference type="GO" id="GO:0004714">
    <property type="term" value="F:transmembrane receptor protein tyrosine kinase activity"/>
    <property type="evidence" value="ECO:0007669"/>
    <property type="project" value="UniProtKB-EC"/>
</dbReference>
<evidence type="ECO:0000313" key="17">
    <source>
        <dbReference type="EMBL" id="EAY05365.1"/>
    </source>
</evidence>
<dbReference type="EMBL" id="DS113450">
    <property type="protein sequence ID" value="EAY05365.1"/>
    <property type="molecule type" value="Genomic_DNA"/>
</dbReference>
<evidence type="ECO:0000313" key="18">
    <source>
        <dbReference type="Proteomes" id="UP000001542"/>
    </source>
</evidence>
<keyword evidence="12" id="KW-0829">Tyrosine-protein kinase</keyword>
<evidence type="ECO:0000256" key="6">
    <source>
        <dbReference type="ARBA" id="ARBA00022729"/>
    </source>
</evidence>
<dbReference type="GO" id="GO:0005524">
    <property type="term" value="F:ATP binding"/>
    <property type="evidence" value="ECO:0007669"/>
    <property type="project" value="UniProtKB-KW"/>
</dbReference>
<keyword evidence="7" id="KW-0547">Nucleotide-binding</keyword>
<evidence type="ECO:0000256" key="4">
    <source>
        <dbReference type="ARBA" id="ARBA00022679"/>
    </source>
</evidence>
<keyword evidence="14" id="KW-0675">Receptor</keyword>
<evidence type="ECO:0000256" key="15">
    <source>
        <dbReference type="ARBA" id="ARBA00023180"/>
    </source>
</evidence>
<accession>A2EPM2</accession>
<keyword evidence="15" id="KW-0325">Glycoprotein</keyword>
<evidence type="ECO:0000256" key="10">
    <source>
        <dbReference type="ARBA" id="ARBA00022989"/>
    </source>
</evidence>
<evidence type="ECO:0000256" key="3">
    <source>
        <dbReference type="ARBA" id="ARBA00022475"/>
    </source>
</evidence>
<proteinExistence type="predicted"/>
<keyword evidence="13" id="KW-1015">Disulfide bond</keyword>
<evidence type="ECO:0000256" key="11">
    <source>
        <dbReference type="ARBA" id="ARBA00023136"/>
    </source>
</evidence>
<dbReference type="KEGG" id="tva:4763227"/>
<dbReference type="Proteomes" id="UP000001542">
    <property type="component" value="Unassembled WGS sequence"/>
</dbReference>
<keyword evidence="6" id="KW-0732">Signal</keyword>
<keyword evidence="3" id="KW-1003">Cell membrane</keyword>
<dbReference type="InParanoid" id="A2EPM2"/>
<evidence type="ECO:0000256" key="9">
    <source>
        <dbReference type="ARBA" id="ARBA00022840"/>
    </source>
</evidence>
<reference evidence="17" key="1">
    <citation type="submission" date="2006-10" db="EMBL/GenBank/DDBJ databases">
        <authorList>
            <person name="Amadeo P."/>
            <person name="Zhao Q."/>
            <person name="Wortman J."/>
            <person name="Fraser-Liggett C."/>
            <person name="Carlton J."/>
        </authorList>
    </citation>
    <scope>NUCLEOTIDE SEQUENCE</scope>
    <source>
        <strain evidence="17">G3</strain>
    </source>
</reference>
<evidence type="ECO:0000259" key="16">
    <source>
        <dbReference type="Pfam" id="PF12810"/>
    </source>
</evidence>
<dbReference type="AlphaFoldDB" id="A2EPM2"/>
<evidence type="ECO:0000256" key="8">
    <source>
        <dbReference type="ARBA" id="ARBA00022777"/>
    </source>
</evidence>
<evidence type="ECO:0000256" key="7">
    <source>
        <dbReference type="ARBA" id="ARBA00022741"/>
    </source>
</evidence>
<dbReference type="GO" id="GO:0005886">
    <property type="term" value="C:plasma membrane"/>
    <property type="evidence" value="ECO:0007669"/>
    <property type="project" value="UniProtKB-SubCell"/>
</dbReference>
<keyword evidence="5" id="KW-0812">Transmembrane</keyword>
<dbReference type="EC" id="2.7.10.1" evidence="2"/>
<keyword evidence="10" id="KW-1133">Transmembrane helix</keyword>
<gene>
    <name evidence="17" type="ORF">TVAG_130990</name>
</gene>
<reference evidence="17" key="2">
    <citation type="journal article" date="2007" name="Science">
        <title>Draft genome sequence of the sexually transmitted pathogen Trichomonas vaginalis.</title>
        <authorList>
            <person name="Carlton J.M."/>
            <person name="Hirt R.P."/>
            <person name="Silva J.C."/>
            <person name="Delcher A.L."/>
            <person name="Schatz M."/>
            <person name="Zhao Q."/>
            <person name="Wortman J.R."/>
            <person name="Bidwell S.L."/>
            <person name="Alsmark U.C.M."/>
            <person name="Besteiro S."/>
            <person name="Sicheritz-Ponten T."/>
            <person name="Noel C.J."/>
            <person name="Dacks J.B."/>
            <person name="Foster P.G."/>
            <person name="Simillion C."/>
            <person name="Van de Peer Y."/>
            <person name="Miranda-Saavedra D."/>
            <person name="Barton G.J."/>
            <person name="Westrop G.D."/>
            <person name="Mueller S."/>
            <person name="Dessi D."/>
            <person name="Fiori P.L."/>
            <person name="Ren Q."/>
            <person name="Paulsen I."/>
            <person name="Zhang H."/>
            <person name="Bastida-Corcuera F.D."/>
            <person name="Simoes-Barbosa A."/>
            <person name="Brown M.T."/>
            <person name="Hayes R.D."/>
            <person name="Mukherjee M."/>
            <person name="Okumura C.Y."/>
            <person name="Schneider R."/>
            <person name="Smith A.J."/>
            <person name="Vanacova S."/>
            <person name="Villalvazo M."/>
            <person name="Haas B.J."/>
            <person name="Pertea M."/>
            <person name="Feldblyum T.V."/>
            <person name="Utterback T.R."/>
            <person name="Shu C.L."/>
            <person name="Osoegawa K."/>
            <person name="de Jong P.J."/>
            <person name="Hrdy I."/>
            <person name="Horvathova L."/>
            <person name="Zubacova Z."/>
            <person name="Dolezal P."/>
            <person name="Malik S.B."/>
            <person name="Logsdon J.M. Jr."/>
            <person name="Henze K."/>
            <person name="Gupta A."/>
            <person name="Wang C.C."/>
            <person name="Dunne R.L."/>
            <person name="Upcroft J.A."/>
            <person name="Upcroft P."/>
            <person name="White O."/>
            <person name="Salzberg S.L."/>
            <person name="Tang P."/>
            <person name="Chiu C.-H."/>
            <person name="Lee Y.-S."/>
            <person name="Embley T.M."/>
            <person name="Coombs G.H."/>
            <person name="Mottram J.C."/>
            <person name="Tachezy J."/>
            <person name="Fraser-Liggett C.M."/>
            <person name="Johnson P.J."/>
        </authorList>
    </citation>
    <scope>NUCLEOTIDE SEQUENCE [LARGE SCALE GENOMIC DNA]</scope>
    <source>
        <strain evidence="17">G3</strain>
    </source>
</reference>
<evidence type="ECO:0000256" key="5">
    <source>
        <dbReference type="ARBA" id="ARBA00022692"/>
    </source>
</evidence>
<comment type="subcellular location">
    <subcellularLocation>
        <location evidence="1">Cell membrane</location>
        <topology evidence="1">Single-pass type I membrane protein</topology>
    </subcellularLocation>
</comment>
<dbReference type="InterPro" id="IPR055163">
    <property type="entry name" value="ALK/LTK-like_GRD"/>
</dbReference>
<dbReference type="Pfam" id="PF12810">
    <property type="entry name" value="ALK_LTK_GRD"/>
    <property type="match status" value="1"/>
</dbReference>
<keyword evidence="4" id="KW-0808">Transferase</keyword>
<evidence type="ECO:0000256" key="2">
    <source>
        <dbReference type="ARBA" id="ARBA00011902"/>
    </source>
</evidence>
<keyword evidence="8" id="KW-0418">Kinase</keyword>
<keyword evidence="11" id="KW-0472">Membrane</keyword>
<keyword evidence="18" id="KW-1185">Reference proteome</keyword>
<feature type="domain" description="ALK/LTK-like glycine-rich" evidence="16">
    <location>
        <begin position="2"/>
        <end position="67"/>
    </location>
</feature>
<evidence type="ECO:0000256" key="13">
    <source>
        <dbReference type="ARBA" id="ARBA00023157"/>
    </source>
</evidence>
<name>A2EPM2_TRIV3</name>
<evidence type="ECO:0000256" key="12">
    <source>
        <dbReference type="ARBA" id="ARBA00023137"/>
    </source>
</evidence>
<dbReference type="VEuPathDB" id="TrichDB:TVAGG3_0603070"/>
<keyword evidence="9" id="KW-0067">ATP-binding</keyword>
<dbReference type="RefSeq" id="XP_001317588.1">
    <property type="nucleotide sequence ID" value="XM_001317553.1"/>
</dbReference>
<dbReference type="VEuPathDB" id="TrichDB:TVAG_130990"/>